<evidence type="ECO:0000313" key="2">
    <source>
        <dbReference type="EMBL" id="CAY50620.1"/>
    </source>
</evidence>
<dbReference type="KEGG" id="pfs:PFLU_4128D"/>
<protein>
    <submittedName>
        <fullName evidence="1 2">Phage excisionase</fullName>
    </submittedName>
</protein>
<dbReference type="Proteomes" id="UP001152918">
    <property type="component" value="Chromosome"/>
</dbReference>
<gene>
    <name evidence="2" type="ordered locus">PFLU_4128D</name>
</gene>
<dbReference type="AlphaFoldDB" id="C3JZM3"/>
<dbReference type="HOGENOM" id="CLU_164569_0_0_6"/>
<evidence type="ECO:0000313" key="1">
    <source>
        <dbReference type="EMBL" id="CAI2798329.1"/>
    </source>
</evidence>
<proteinExistence type="predicted"/>
<organism evidence="2">
    <name type="scientific">Pseudomonas fluorescens (strain SBW25)</name>
    <dbReference type="NCBI Taxonomy" id="216595"/>
    <lineage>
        <taxon>Bacteria</taxon>
        <taxon>Pseudomonadati</taxon>
        <taxon>Pseudomonadota</taxon>
        <taxon>Gammaproteobacteria</taxon>
        <taxon>Pseudomonadales</taxon>
        <taxon>Pseudomonadaceae</taxon>
        <taxon>Pseudomonas</taxon>
    </lineage>
</organism>
<accession>C3JZM3</accession>
<name>C3JZM3_PSEFS</name>
<reference evidence="1" key="2">
    <citation type="submission" date="2023-10" db="EMBL/GenBank/DDBJ databases">
        <authorList>
            <person name="Fortmann-Grote C."/>
        </authorList>
    </citation>
    <scope>NUCLEOTIDE SEQUENCE</scope>
    <source>
        <strain evidence="1">SBW25</strain>
    </source>
</reference>
<sequence length="93" mass="10429">MIRNIGMVNYKTVRQFSAESGYTEAAIRAKMSDGTWAENLVWRHAPDRRVLIDVRGYEAWVESTIAPIVVIRRFPKAVVGQKGQASLSPAPLE</sequence>
<dbReference type="EMBL" id="AM181176">
    <property type="protein sequence ID" value="CAY50620.1"/>
    <property type="molecule type" value="Genomic_DNA"/>
</dbReference>
<dbReference type="EMBL" id="OV986001">
    <property type="protein sequence ID" value="CAI2798329.1"/>
    <property type="molecule type" value="Genomic_DNA"/>
</dbReference>
<reference evidence="2" key="1">
    <citation type="journal article" date="2009" name="Genome Biol.">
        <title>Genomic and genetic analyses of diversity and plant interactions of Pseudomonas fluorescens.</title>
        <authorList>
            <person name="Silby M.W."/>
            <person name="Cerdeno-Tarraga A.M."/>
            <person name="Vernikos G.S."/>
            <person name="Giddens S.R."/>
            <person name="Jackson R.W."/>
            <person name="Preston G.M."/>
            <person name="Zhang X.X."/>
            <person name="Moon C.D."/>
            <person name="Gehrig S.M."/>
            <person name="Godfrey S.A."/>
            <person name="Knight C.G."/>
            <person name="Malone J.G."/>
            <person name="Robinson Z."/>
            <person name="Spiers A.J."/>
            <person name="Harris S."/>
            <person name="Challis G.L."/>
            <person name="Yaxley A.M."/>
            <person name="Harris D."/>
            <person name="Seeger K."/>
            <person name="Murphy L."/>
            <person name="Rutter S."/>
            <person name="Squares R."/>
            <person name="Quail M.A."/>
            <person name="Saunders E."/>
            <person name="Mavromatis K."/>
            <person name="Brettin T.S."/>
            <person name="Bentley S.D."/>
            <person name="Hothersall J."/>
            <person name="Stephens E."/>
            <person name="Thomas C.M."/>
            <person name="Parkhill J."/>
            <person name="Levy S.B."/>
            <person name="Rainey P.B."/>
            <person name="Thomson N.R."/>
        </authorList>
    </citation>
    <scope>NUCLEOTIDE SEQUENCE [LARGE SCALE GENOMIC DNA]</scope>
    <source>
        <strain evidence="2">SBW25</strain>
    </source>
</reference>